<gene>
    <name evidence="1" type="ORF">ACFFJD_00740</name>
</gene>
<evidence type="ECO:0000313" key="2">
    <source>
        <dbReference type="Proteomes" id="UP001589783"/>
    </source>
</evidence>
<sequence>MRPTPSRTRRPVRAALVAGGLVVIAAVVVASAGALGGGRTSTSQPIPGEIRVLAEPGVPGEVLVSRLLLDASSSALVVAEDAAPADRARAVELSRTRRVPLFVVEPGRAAVVADELRRLDARTVVAVGDEIAELGLDQTVDVGRLGTGVTSEVDRPVVVLTTEPAVAADAEIGGAQATLVPVADPRADGASVAAVKNAGEAAVIGVGEQFGSTEQFVERVTLARTVPQLPGGGQLMFPSRRVVALYGSPGSRELGPLGRQDLPATVARAGRLAAQYDTLSPVPVVPGFEIIVTVASAEPGYRGAYTNVIDPSVIEPWVDAAAEAGIYVTLDLQPGRMDFLTQAKMYRRLLERPNVGLALDPEWRIKKDQVHLEQIGSVQPAEVNRTAAWLAELVRSKGLPQKAFVLHQFDADMLGDRSRLDTSHPELAVVLHADGHGTPAVKMGTWNRMTTGLPPNIWMGWKNFYSEDKPMFSPAATMDVRPVPYFISYQ</sequence>
<evidence type="ECO:0000313" key="1">
    <source>
        <dbReference type="EMBL" id="MFC0313385.1"/>
    </source>
</evidence>
<protein>
    <recommendedName>
        <fullName evidence="3">Cell wall-binding repeat-containing protein</fullName>
    </recommendedName>
</protein>
<keyword evidence="2" id="KW-1185">Reference proteome</keyword>
<organism evidence="1 2">
    <name type="scientific">Gordonia phosphorivorans</name>
    <dbReference type="NCBI Taxonomy" id="1056982"/>
    <lineage>
        <taxon>Bacteria</taxon>
        <taxon>Bacillati</taxon>
        <taxon>Actinomycetota</taxon>
        <taxon>Actinomycetes</taxon>
        <taxon>Mycobacteriales</taxon>
        <taxon>Gordoniaceae</taxon>
        <taxon>Gordonia</taxon>
    </lineage>
</organism>
<evidence type="ECO:0008006" key="3">
    <source>
        <dbReference type="Google" id="ProtNLM"/>
    </source>
</evidence>
<dbReference type="Proteomes" id="UP001589783">
    <property type="component" value="Unassembled WGS sequence"/>
</dbReference>
<dbReference type="EMBL" id="JBHLWV010000002">
    <property type="protein sequence ID" value="MFC0313385.1"/>
    <property type="molecule type" value="Genomic_DNA"/>
</dbReference>
<comment type="caution">
    <text evidence="1">The sequence shown here is derived from an EMBL/GenBank/DDBJ whole genome shotgun (WGS) entry which is preliminary data.</text>
</comment>
<name>A0ABV6H3D6_9ACTN</name>
<proteinExistence type="predicted"/>
<dbReference type="RefSeq" id="WP_382359423.1">
    <property type="nucleotide sequence ID" value="NZ_JBHLWV010000002.1"/>
</dbReference>
<accession>A0ABV6H3D6</accession>
<reference evidence="1 2" key="1">
    <citation type="submission" date="2024-09" db="EMBL/GenBank/DDBJ databases">
        <authorList>
            <person name="Sun Q."/>
            <person name="Mori K."/>
        </authorList>
    </citation>
    <scope>NUCLEOTIDE SEQUENCE [LARGE SCALE GENOMIC DNA]</scope>
    <source>
        <strain evidence="1 2">CCM 7957</strain>
    </source>
</reference>